<dbReference type="InterPro" id="IPR002347">
    <property type="entry name" value="SDR_fam"/>
</dbReference>
<dbReference type="PRINTS" id="PR00080">
    <property type="entry name" value="SDRFAMILY"/>
</dbReference>
<dbReference type="InterPro" id="IPR057326">
    <property type="entry name" value="KR_dom"/>
</dbReference>
<dbReference type="Proteomes" id="UP000471293">
    <property type="component" value="Unassembled WGS sequence"/>
</dbReference>
<evidence type="ECO:0000256" key="4">
    <source>
        <dbReference type="SAM" id="MobiDB-lite"/>
    </source>
</evidence>
<dbReference type="InterPro" id="IPR003560">
    <property type="entry name" value="DHB_DH"/>
</dbReference>
<evidence type="ECO:0000256" key="3">
    <source>
        <dbReference type="NCBIfam" id="TIGR04316"/>
    </source>
</evidence>
<dbReference type="NCBIfam" id="NF006074">
    <property type="entry name" value="PRK08220.1"/>
    <property type="match status" value="1"/>
</dbReference>
<dbReference type="Gene3D" id="3.40.50.720">
    <property type="entry name" value="NAD(P)-binding Rossmann-like Domain"/>
    <property type="match status" value="1"/>
</dbReference>
<organism evidence="6 7">
    <name type="scientific">Streptomyces halstedii</name>
    <dbReference type="NCBI Taxonomy" id="1944"/>
    <lineage>
        <taxon>Bacteria</taxon>
        <taxon>Bacillati</taxon>
        <taxon>Actinomycetota</taxon>
        <taxon>Actinomycetes</taxon>
        <taxon>Kitasatosporales</taxon>
        <taxon>Streptomycetaceae</taxon>
        <taxon>Streptomyces</taxon>
    </lineage>
</organism>
<gene>
    <name evidence="6" type="ORF">G3I29_09375</name>
</gene>
<evidence type="ECO:0000313" key="6">
    <source>
        <dbReference type="EMBL" id="NEA15737.1"/>
    </source>
</evidence>
<feature type="domain" description="Ketoreductase" evidence="5">
    <location>
        <begin position="62"/>
        <end position="245"/>
    </location>
</feature>
<dbReference type="PANTHER" id="PTHR42760:SF115">
    <property type="entry name" value="3-OXOACYL-[ACYL-CARRIER-PROTEIN] REDUCTASE FABG"/>
    <property type="match status" value="1"/>
</dbReference>
<keyword evidence="2 6" id="KW-0560">Oxidoreductase</keyword>
<dbReference type="PRINTS" id="PR01397">
    <property type="entry name" value="DHBDHDRGNASE"/>
</dbReference>
<dbReference type="Pfam" id="PF13561">
    <property type="entry name" value="adh_short_C2"/>
    <property type="match status" value="1"/>
</dbReference>
<dbReference type="SUPFAM" id="SSF51735">
    <property type="entry name" value="NAD(P)-binding Rossmann-fold domains"/>
    <property type="match status" value="1"/>
</dbReference>
<evidence type="ECO:0000259" key="5">
    <source>
        <dbReference type="SMART" id="SM00822"/>
    </source>
</evidence>
<reference evidence="6 7" key="1">
    <citation type="submission" date="2020-01" db="EMBL/GenBank/DDBJ databases">
        <title>Insect and environment-associated Actinomycetes.</title>
        <authorList>
            <person name="Currrie C."/>
            <person name="Chevrette M."/>
            <person name="Carlson C."/>
            <person name="Stubbendieck R."/>
            <person name="Wendt-Pienkowski E."/>
        </authorList>
    </citation>
    <scope>NUCLEOTIDE SEQUENCE [LARGE SCALE GENOMIC DNA]</scope>
    <source>
        <strain evidence="6 7">SID11342</strain>
    </source>
</reference>
<accession>A0A6N9TWL5</accession>
<dbReference type="PROSITE" id="PS00061">
    <property type="entry name" value="ADH_SHORT"/>
    <property type="match status" value="1"/>
</dbReference>
<feature type="region of interest" description="Disordered" evidence="4">
    <location>
        <begin position="1"/>
        <end position="58"/>
    </location>
</feature>
<evidence type="ECO:0000313" key="7">
    <source>
        <dbReference type="Proteomes" id="UP000471293"/>
    </source>
</evidence>
<dbReference type="GO" id="GO:0008667">
    <property type="term" value="F:2,3-dihydro-2,3-dihydroxybenzoate dehydrogenase activity"/>
    <property type="evidence" value="ECO:0007669"/>
    <property type="project" value="UniProtKB-UniRule"/>
</dbReference>
<feature type="compositionally biased region" description="Basic and acidic residues" evidence="4">
    <location>
        <begin position="1"/>
        <end position="11"/>
    </location>
</feature>
<proteinExistence type="inferred from homology"/>
<dbReference type="GO" id="GO:0019290">
    <property type="term" value="P:siderophore biosynthetic process"/>
    <property type="evidence" value="ECO:0007669"/>
    <property type="project" value="InterPro"/>
</dbReference>
<protein>
    <recommendedName>
        <fullName evidence="3">2,3-dihydro-2,3-dihydroxybenzoate dehydrogenase</fullName>
        <ecNumber evidence="3">1.3.1.28</ecNumber>
    </recommendedName>
</protein>
<dbReference type="AlphaFoldDB" id="A0A6N9TWL5"/>
<evidence type="ECO:0000256" key="1">
    <source>
        <dbReference type="ARBA" id="ARBA00006484"/>
    </source>
</evidence>
<dbReference type="InterPro" id="IPR020904">
    <property type="entry name" value="Sc_DH/Rdtase_CS"/>
</dbReference>
<dbReference type="NCBIfam" id="TIGR04316">
    <property type="entry name" value="dhbA_paeA"/>
    <property type="match status" value="1"/>
</dbReference>
<dbReference type="GO" id="GO:0016616">
    <property type="term" value="F:oxidoreductase activity, acting on the CH-OH group of donors, NAD or NADP as acceptor"/>
    <property type="evidence" value="ECO:0007669"/>
    <property type="project" value="TreeGrafter"/>
</dbReference>
<dbReference type="InterPro" id="IPR036291">
    <property type="entry name" value="NAD(P)-bd_dom_sf"/>
</dbReference>
<dbReference type="SMART" id="SM00822">
    <property type="entry name" value="PKS_KR"/>
    <property type="match status" value="1"/>
</dbReference>
<dbReference type="EMBL" id="JAAGLQ010000190">
    <property type="protein sequence ID" value="NEA15737.1"/>
    <property type="molecule type" value="Genomic_DNA"/>
</dbReference>
<dbReference type="PANTHER" id="PTHR42760">
    <property type="entry name" value="SHORT-CHAIN DEHYDROGENASES/REDUCTASES FAMILY MEMBER"/>
    <property type="match status" value="1"/>
</dbReference>
<comment type="caution">
    <text evidence="6">The sequence shown here is derived from an EMBL/GenBank/DDBJ whole genome shotgun (WGS) entry which is preliminary data.</text>
</comment>
<name>A0A6N9TWL5_STRHA</name>
<comment type="similarity">
    <text evidence="1">Belongs to the short-chain dehydrogenases/reductases (SDR) family.</text>
</comment>
<sequence>MHRKSSPEQRPTRTQTEIPGHGAQFVPSLPPPYASPVRRVPASAPPSRGRGQVSGGQELTGRLALVTGAGRGIGEAVAHALAGQGARVLATDLAVEGVTASSAGTYDGRLTARTLDVTDATAVEALVAETENTLGPLDITVNVAGILRSSRVAELTDEDWAATFAVNTDGVFHVSRAVSRRMAERGGGSIVTVASNAAGIPRSGMAAYAASKAAAVMFTKCLGLEVASRGVRCNTVSPGSTLTDMQRAMWSAGGGDEEAGARGVLEGDLAGFRTGIPLGRIADPSDIADAVAFLVSDRARHITMHDLYVDGGATLRA</sequence>
<evidence type="ECO:0000256" key="2">
    <source>
        <dbReference type="ARBA" id="ARBA00023002"/>
    </source>
</evidence>
<dbReference type="EC" id="1.3.1.28" evidence="3"/>
<dbReference type="FunFam" id="3.40.50.720:FF:000084">
    <property type="entry name" value="Short-chain dehydrogenase reductase"/>
    <property type="match status" value="1"/>
</dbReference>